<keyword evidence="1" id="KW-1133">Transmembrane helix</keyword>
<dbReference type="Proteomes" id="UP000241769">
    <property type="component" value="Unassembled WGS sequence"/>
</dbReference>
<proteinExistence type="predicted"/>
<reference evidence="2 3" key="1">
    <citation type="journal article" date="2018" name="Genome Biol. Evol.">
        <title>Multiple Roots of Fruiting Body Formation in Amoebozoa.</title>
        <authorList>
            <person name="Hillmann F."/>
            <person name="Forbes G."/>
            <person name="Novohradska S."/>
            <person name="Ferling I."/>
            <person name="Riege K."/>
            <person name="Groth M."/>
            <person name="Westermann M."/>
            <person name="Marz M."/>
            <person name="Spaller T."/>
            <person name="Winckler T."/>
            <person name="Schaap P."/>
            <person name="Glockner G."/>
        </authorList>
    </citation>
    <scope>NUCLEOTIDE SEQUENCE [LARGE SCALE GENOMIC DNA]</scope>
    <source>
        <strain evidence="2 3">Jena</strain>
    </source>
</reference>
<evidence type="ECO:0000313" key="3">
    <source>
        <dbReference type="Proteomes" id="UP000241769"/>
    </source>
</evidence>
<accession>A0A2P6NCJ8</accession>
<dbReference type="EMBL" id="MDYQ01000121">
    <property type="protein sequence ID" value="PRP81665.1"/>
    <property type="molecule type" value="Genomic_DNA"/>
</dbReference>
<comment type="caution">
    <text evidence="2">The sequence shown here is derived from an EMBL/GenBank/DDBJ whole genome shotgun (WGS) entry which is preliminary data.</text>
</comment>
<gene>
    <name evidence="2" type="ORF">PROFUN_01172</name>
</gene>
<keyword evidence="1" id="KW-0472">Membrane</keyword>
<organism evidence="2 3">
    <name type="scientific">Planoprotostelium fungivorum</name>
    <dbReference type="NCBI Taxonomy" id="1890364"/>
    <lineage>
        <taxon>Eukaryota</taxon>
        <taxon>Amoebozoa</taxon>
        <taxon>Evosea</taxon>
        <taxon>Variosea</taxon>
        <taxon>Cavosteliida</taxon>
        <taxon>Cavosteliaceae</taxon>
        <taxon>Planoprotostelium</taxon>
    </lineage>
</organism>
<dbReference type="AlphaFoldDB" id="A0A2P6NCJ8"/>
<name>A0A2P6NCJ8_9EUKA</name>
<keyword evidence="3" id="KW-1185">Reference proteome</keyword>
<evidence type="ECO:0000313" key="2">
    <source>
        <dbReference type="EMBL" id="PRP81665.1"/>
    </source>
</evidence>
<dbReference type="InParanoid" id="A0A2P6NCJ8"/>
<sequence length="85" mass="9326">MRGASPNVSGQSELGRSLGHVIIFFALVAATNLVSLSFRYCTQLYPSCQLNEPWASVTTFTYWPMEDESDTLRVTGEVTTLATCS</sequence>
<keyword evidence="1" id="KW-0812">Transmembrane</keyword>
<feature type="transmembrane region" description="Helical" evidence="1">
    <location>
        <begin position="21"/>
        <end position="40"/>
    </location>
</feature>
<protein>
    <submittedName>
        <fullName evidence="2">Uncharacterized protein</fullName>
    </submittedName>
</protein>
<evidence type="ECO:0000256" key="1">
    <source>
        <dbReference type="SAM" id="Phobius"/>
    </source>
</evidence>